<organism evidence="1 2">
    <name type="scientific">Luteolibacter rhizosphaerae</name>
    <dbReference type="NCBI Taxonomy" id="2989719"/>
    <lineage>
        <taxon>Bacteria</taxon>
        <taxon>Pseudomonadati</taxon>
        <taxon>Verrucomicrobiota</taxon>
        <taxon>Verrucomicrobiia</taxon>
        <taxon>Verrucomicrobiales</taxon>
        <taxon>Verrucomicrobiaceae</taxon>
        <taxon>Luteolibacter</taxon>
    </lineage>
</organism>
<name>A0ABT3G1L8_9BACT</name>
<sequence>MSKFKVIDPKGIHFGGRQIKKGDTITSPSPLGAHIRTFLHFGQIEVVEEEDEAAKAEAEKGKK</sequence>
<reference evidence="1" key="1">
    <citation type="submission" date="2022-10" db="EMBL/GenBank/DDBJ databases">
        <title>Luteolibacter sp. GHJ8, whole genome shotgun sequencing project.</title>
        <authorList>
            <person name="Zhao G."/>
            <person name="Shen L."/>
        </authorList>
    </citation>
    <scope>NUCLEOTIDE SEQUENCE</scope>
    <source>
        <strain evidence="1">GHJ8</strain>
    </source>
</reference>
<keyword evidence="2" id="KW-1185">Reference proteome</keyword>
<gene>
    <name evidence="1" type="ORF">OJ996_09110</name>
</gene>
<dbReference type="Proteomes" id="UP001165653">
    <property type="component" value="Unassembled WGS sequence"/>
</dbReference>
<dbReference type="EMBL" id="JAPDDR010000004">
    <property type="protein sequence ID" value="MCW1913732.1"/>
    <property type="molecule type" value="Genomic_DNA"/>
</dbReference>
<comment type="caution">
    <text evidence="1">The sequence shown here is derived from an EMBL/GenBank/DDBJ whole genome shotgun (WGS) entry which is preliminary data.</text>
</comment>
<dbReference type="RefSeq" id="WP_264513233.1">
    <property type="nucleotide sequence ID" value="NZ_JAPDDR010000004.1"/>
</dbReference>
<accession>A0ABT3G1L8</accession>
<evidence type="ECO:0000313" key="1">
    <source>
        <dbReference type="EMBL" id="MCW1913732.1"/>
    </source>
</evidence>
<protein>
    <submittedName>
        <fullName evidence="1">Uncharacterized protein</fullName>
    </submittedName>
</protein>
<evidence type="ECO:0000313" key="2">
    <source>
        <dbReference type="Proteomes" id="UP001165653"/>
    </source>
</evidence>
<proteinExistence type="predicted"/>